<dbReference type="GO" id="GO:0022857">
    <property type="term" value="F:transmembrane transporter activity"/>
    <property type="evidence" value="ECO:0007669"/>
    <property type="project" value="InterPro"/>
</dbReference>
<protein>
    <recommendedName>
        <fullName evidence="2">Major facilitator superfamily (MFS) profile domain-containing protein</fullName>
    </recommendedName>
</protein>
<keyword evidence="1" id="KW-1133">Transmembrane helix</keyword>
<comment type="caution">
    <text evidence="3">The sequence shown here is derived from an EMBL/GenBank/DDBJ whole genome shotgun (WGS) entry which is preliminary data.</text>
</comment>
<keyword evidence="1" id="KW-0472">Membrane</keyword>
<organism evidence="3">
    <name type="scientific">marine sediment metagenome</name>
    <dbReference type="NCBI Taxonomy" id="412755"/>
    <lineage>
        <taxon>unclassified sequences</taxon>
        <taxon>metagenomes</taxon>
        <taxon>ecological metagenomes</taxon>
    </lineage>
</organism>
<feature type="non-terminal residue" evidence="3">
    <location>
        <position position="1"/>
    </location>
</feature>
<dbReference type="InterPro" id="IPR011701">
    <property type="entry name" value="MFS"/>
</dbReference>
<dbReference type="InterPro" id="IPR036259">
    <property type="entry name" value="MFS_trans_sf"/>
</dbReference>
<dbReference type="PANTHER" id="PTHR11360">
    <property type="entry name" value="MONOCARBOXYLATE TRANSPORTER"/>
    <property type="match status" value="1"/>
</dbReference>
<gene>
    <name evidence="3" type="ORF">S03H2_29649</name>
</gene>
<feature type="transmembrane region" description="Helical" evidence="1">
    <location>
        <begin position="6"/>
        <end position="21"/>
    </location>
</feature>
<feature type="transmembrane region" description="Helical" evidence="1">
    <location>
        <begin position="124"/>
        <end position="141"/>
    </location>
</feature>
<dbReference type="InterPro" id="IPR020846">
    <property type="entry name" value="MFS_dom"/>
</dbReference>
<feature type="transmembrane region" description="Helical" evidence="1">
    <location>
        <begin position="182"/>
        <end position="206"/>
    </location>
</feature>
<dbReference type="EMBL" id="BARU01017907">
    <property type="protein sequence ID" value="GAH50194.1"/>
    <property type="molecule type" value="Genomic_DNA"/>
</dbReference>
<dbReference type="AlphaFoldDB" id="X1H8L8"/>
<dbReference type="PROSITE" id="PS50850">
    <property type="entry name" value="MFS"/>
    <property type="match status" value="1"/>
</dbReference>
<dbReference type="Pfam" id="PF07690">
    <property type="entry name" value="MFS_1"/>
    <property type="match status" value="1"/>
</dbReference>
<feature type="transmembrane region" description="Helical" evidence="1">
    <location>
        <begin position="212"/>
        <end position="233"/>
    </location>
</feature>
<keyword evidence="1" id="KW-0812">Transmembrane</keyword>
<reference evidence="3" key="1">
    <citation type="journal article" date="2014" name="Front. Microbiol.">
        <title>High frequency of phylogenetically diverse reductive dehalogenase-homologous genes in deep subseafloor sedimentary metagenomes.</title>
        <authorList>
            <person name="Kawai M."/>
            <person name="Futagami T."/>
            <person name="Toyoda A."/>
            <person name="Takaki Y."/>
            <person name="Nishi S."/>
            <person name="Hori S."/>
            <person name="Arai W."/>
            <person name="Tsubouchi T."/>
            <person name="Morono Y."/>
            <person name="Uchiyama I."/>
            <person name="Ito T."/>
            <person name="Fujiyama A."/>
            <person name="Inagaki F."/>
            <person name="Takami H."/>
        </authorList>
    </citation>
    <scope>NUCLEOTIDE SEQUENCE</scope>
    <source>
        <strain evidence="3">Expedition CK06-06</strain>
    </source>
</reference>
<feature type="transmembrane region" description="Helical" evidence="1">
    <location>
        <begin position="60"/>
        <end position="82"/>
    </location>
</feature>
<evidence type="ECO:0000313" key="3">
    <source>
        <dbReference type="EMBL" id="GAH50194.1"/>
    </source>
</evidence>
<accession>X1H8L8</accession>
<sequence>SYIIMGSLVLIVVVLVAQLLRRDPSQMGQVPYGENKGGEWGSQSGNEGFPLREAVCTRQFWVIFGMFFCFGFCTLVTMVHIVPHATDLGIPAASAANILATIGGLTIAGRVILGGVADKIGNRLVFIIGFILMSAAFFWLVPATEVWMLYLFAIVFGFAQGGPAASQSPLLARLFGLSSHGLILGVTSLGVTTGAAIGPFLAGYIFDVTGSYQVAYIVCAAVSIVGIILTALLTPPRGVQYKL</sequence>
<feature type="domain" description="Major facilitator superfamily (MFS) profile" evidence="2">
    <location>
        <begin position="59"/>
        <end position="243"/>
    </location>
</feature>
<proteinExistence type="predicted"/>
<dbReference type="InterPro" id="IPR050327">
    <property type="entry name" value="Proton-linked_MCT"/>
</dbReference>
<dbReference type="Gene3D" id="1.20.1250.20">
    <property type="entry name" value="MFS general substrate transporter like domains"/>
    <property type="match status" value="1"/>
</dbReference>
<name>X1H8L8_9ZZZZ</name>
<dbReference type="SUPFAM" id="SSF103473">
    <property type="entry name" value="MFS general substrate transporter"/>
    <property type="match status" value="1"/>
</dbReference>
<evidence type="ECO:0000259" key="2">
    <source>
        <dbReference type="PROSITE" id="PS50850"/>
    </source>
</evidence>
<feature type="transmembrane region" description="Helical" evidence="1">
    <location>
        <begin position="88"/>
        <end position="112"/>
    </location>
</feature>
<dbReference type="PANTHER" id="PTHR11360:SF284">
    <property type="entry name" value="EG:103B4.3 PROTEIN-RELATED"/>
    <property type="match status" value="1"/>
</dbReference>
<evidence type="ECO:0000256" key="1">
    <source>
        <dbReference type="SAM" id="Phobius"/>
    </source>
</evidence>